<evidence type="ECO:0000259" key="2">
    <source>
        <dbReference type="Pfam" id="PF13356"/>
    </source>
</evidence>
<feature type="region of interest" description="Disordered" evidence="1">
    <location>
        <begin position="126"/>
        <end position="146"/>
    </location>
</feature>
<reference evidence="3 4" key="1">
    <citation type="submission" date="2015-12" db="EMBL/GenBank/DDBJ databases">
        <title>Draft genome sequence of Mesorhizobium sp. UFLA 01-765, a multitolerant efficient symbiont and plant-growth promoting strain isolated from Zn-mining soil using Leucaena leucocephala as a trap plant.</title>
        <authorList>
            <person name="Rangel W.M."/>
            <person name="Thijs S."/>
            <person name="Longatti S.M."/>
            <person name="Moreira F.M."/>
            <person name="Weyens N."/>
            <person name="Vangronsveld J."/>
            <person name="Van Hamme J.D."/>
            <person name="Bottos E.M."/>
            <person name="Rineau F."/>
        </authorList>
    </citation>
    <scope>NUCLEOTIDE SEQUENCE [LARGE SCALE GENOMIC DNA]</scope>
    <source>
        <strain evidence="3 4">UFLA 01-765</strain>
    </source>
</reference>
<dbReference type="InterPro" id="IPR038488">
    <property type="entry name" value="Integrase_DNA-bd_sf"/>
</dbReference>
<feature type="domain" description="Integrase DNA-binding" evidence="2">
    <location>
        <begin position="41"/>
        <end position="101"/>
    </location>
</feature>
<dbReference type="EMBL" id="LPWA01000131">
    <property type="protein sequence ID" value="KUM24680.1"/>
    <property type="molecule type" value="Genomic_DNA"/>
</dbReference>
<organism evidence="3 4">
    <name type="scientific">Rhizobium loti</name>
    <name type="common">Mesorhizobium loti</name>
    <dbReference type="NCBI Taxonomy" id="381"/>
    <lineage>
        <taxon>Bacteria</taxon>
        <taxon>Pseudomonadati</taxon>
        <taxon>Pseudomonadota</taxon>
        <taxon>Alphaproteobacteria</taxon>
        <taxon>Hyphomicrobiales</taxon>
        <taxon>Phyllobacteriaceae</taxon>
        <taxon>Mesorhizobium</taxon>
    </lineage>
</organism>
<accession>A0A117N2G0</accession>
<feature type="compositionally biased region" description="Acidic residues" evidence="1">
    <location>
        <begin position="134"/>
        <end position="146"/>
    </location>
</feature>
<dbReference type="AlphaFoldDB" id="A0A117N2G0"/>
<dbReference type="Pfam" id="PF13356">
    <property type="entry name" value="Arm-DNA-bind_3"/>
    <property type="match status" value="1"/>
</dbReference>
<proteinExistence type="predicted"/>
<evidence type="ECO:0000313" key="3">
    <source>
        <dbReference type="EMBL" id="KUM24680.1"/>
    </source>
</evidence>
<sequence>MYPQATELLGILGFFIWRRLLQSARITASNYERMARVLNKLSDTAIRVKELPAGRYGDGGGLYLYVSPTGNKSWVFFHAQPPQREAAAGTIDAETIEEQRAIYMRTQLVLSRPAAQVTGDEESYLAGFGSCDEREADDEREQPDHF</sequence>
<protein>
    <recommendedName>
        <fullName evidence="2">Integrase DNA-binding domain-containing protein</fullName>
    </recommendedName>
</protein>
<comment type="caution">
    <text evidence="3">The sequence shown here is derived from an EMBL/GenBank/DDBJ whole genome shotgun (WGS) entry which is preliminary data.</text>
</comment>
<dbReference type="InterPro" id="IPR025166">
    <property type="entry name" value="Integrase_DNA_bind_dom"/>
</dbReference>
<name>A0A117N2G0_RHILI</name>
<dbReference type="Gene3D" id="3.30.160.390">
    <property type="entry name" value="Integrase, DNA-binding domain"/>
    <property type="match status" value="1"/>
</dbReference>
<gene>
    <name evidence="3" type="ORF">AU467_06085</name>
</gene>
<evidence type="ECO:0000313" key="4">
    <source>
        <dbReference type="Proteomes" id="UP000053176"/>
    </source>
</evidence>
<dbReference type="Proteomes" id="UP000053176">
    <property type="component" value="Unassembled WGS sequence"/>
</dbReference>
<evidence type="ECO:0000256" key="1">
    <source>
        <dbReference type="SAM" id="MobiDB-lite"/>
    </source>
</evidence>